<proteinExistence type="predicted"/>
<name>A0A833WIK9_PHYIN</name>
<protein>
    <submittedName>
        <fullName evidence="1">Uncharacterized protein</fullName>
    </submittedName>
</protein>
<comment type="caution">
    <text evidence="1">The sequence shown here is derived from an EMBL/GenBank/DDBJ whole genome shotgun (WGS) entry which is preliminary data.</text>
</comment>
<dbReference type="Proteomes" id="UP000602510">
    <property type="component" value="Unassembled WGS sequence"/>
</dbReference>
<evidence type="ECO:0000313" key="2">
    <source>
        <dbReference type="Proteomes" id="UP000602510"/>
    </source>
</evidence>
<dbReference type="EMBL" id="WSZM01000092">
    <property type="protein sequence ID" value="KAF4043098.1"/>
    <property type="molecule type" value="Genomic_DNA"/>
</dbReference>
<organism evidence="1 2">
    <name type="scientific">Phytophthora infestans</name>
    <name type="common">Potato late blight agent</name>
    <name type="synonym">Botrytis infestans</name>
    <dbReference type="NCBI Taxonomy" id="4787"/>
    <lineage>
        <taxon>Eukaryota</taxon>
        <taxon>Sar</taxon>
        <taxon>Stramenopiles</taxon>
        <taxon>Oomycota</taxon>
        <taxon>Peronosporomycetes</taxon>
        <taxon>Peronosporales</taxon>
        <taxon>Peronosporaceae</taxon>
        <taxon>Phytophthora</taxon>
    </lineage>
</organism>
<evidence type="ECO:0000313" key="1">
    <source>
        <dbReference type="EMBL" id="KAF4043098.1"/>
    </source>
</evidence>
<dbReference type="PANTHER" id="PTHR40866:SF1">
    <property type="entry name" value="BED-TYPE DOMAIN-CONTAINING PROTEIN"/>
    <property type="match status" value="1"/>
</dbReference>
<keyword evidence="2" id="KW-1185">Reference proteome</keyword>
<accession>A0A833WIK9</accession>
<dbReference type="AlphaFoldDB" id="A0A833WIK9"/>
<sequence>MFDADAIIKQFGEALDKYDRSQPYFIVGDIAGVNGSIGRKIKLPLIRSASHRLNLAVQCYIAQYDTEVEKVTVLMRYLGTKQKAVLRKIKWLMPVIKNPTRCLTSEEDWACAKHPSTTAKLVASPALEDGIVKVQSGFESNLTSSELRMLAVFEKPSVKQSPTRKTRLALLKLLYKRNKQCVNSKYVNLAWIPPTSDDAKRLFFSMVKYTATIIKGCCQQT</sequence>
<reference evidence="1" key="1">
    <citation type="submission" date="2020-04" db="EMBL/GenBank/DDBJ databases">
        <title>Hybrid Assembly of Korean Phytophthora infestans isolates.</title>
        <authorList>
            <person name="Prokchorchik M."/>
            <person name="Lee Y."/>
            <person name="Seo J."/>
            <person name="Cho J.-H."/>
            <person name="Park Y.-E."/>
            <person name="Jang D.-C."/>
            <person name="Im J.-S."/>
            <person name="Choi J.-G."/>
            <person name="Park H.-J."/>
            <person name="Lee G.-B."/>
            <person name="Lee Y.-G."/>
            <person name="Hong S.-Y."/>
            <person name="Cho K."/>
            <person name="Sohn K.H."/>
        </authorList>
    </citation>
    <scope>NUCLEOTIDE SEQUENCE</scope>
    <source>
        <strain evidence="1">KR_1_A1</strain>
    </source>
</reference>
<dbReference type="PANTHER" id="PTHR40866">
    <property type="entry name" value="BED-TYPE DOMAIN-CONTAINING PROTEIN"/>
    <property type="match status" value="1"/>
</dbReference>
<gene>
    <name evidence="1" type="ORF">GN244_ATG04573</name>
</gene>